<dbReference type="Proteomes" id="UP000323257">
    <property type="component" value="Unassembled WGS sequence"/>
</dbReference>
<reference evidence="1 2" key="1">
    <citation type="submission" date="2019-07" db="EMBL/GenBank/DDBJ databases">
        <title>Genomic Encyclopedia of Type Strains, Phase III (KMG-III): the genomes of soil and plant-associated and newly described type strains.</title>
        <authorList>
            <person name="Whitman W."/>
        </authorList>
    </citation>
    <scope>NUCLEOTIDE SEQUENCE [LARGE SCALE GENOMIC DNA]</scope>
    <source>
        <strain evidence="1 2">BL24</strain>
    </source>
</reference>
<dbReference type="AlphaFoldDB" id="A0A5S5CLC7"/>
<keyword evidence="2" id="KW-1185">Reference proteome</keyword>
<name>A0A5S5CLC7_9BACL</name>
<organism evidence="1 2">
    <name type="scientific">Paenibacillus methanolicus</name>
    <dbReference type="NCBI Taxonomy" id="582686"/>
    <lineage>
        <taxon>Bacteria</taxon>
        <taxon>Bacillati</taxon>
        <taxon>Bacillota</taxon>
        <taxon>Bacilli</taxon>
        <taxon>Bacillales</taxon>
        <taxon>Paenibacillaceae</taxon>
        <taxon>Paenibacillus</taxon>
    </lineage>
</organism>
<comment type="caution">
    <text evidence="1">The sequence shown here is derived from an EMBL/GenBank/DDBJ whole genome shotgun (WGS) entry which is preliminary data.</text>
</comment>
<dbReference type="RefSeq" id="WP_148927706.1">
    <property type="nucleotide sequence ID" value="NZ_VNHS01000001.1"/>
</dbReference>
<accession>A0A5S5CLC7</accession>
<protein>
    <submittedName>
        <fullName evidence="1">Putative phage baseplate assembly protein</fullName>
    </submittedName>
</protein>
<dbReference type="OrthoDB" id="366288at2"/>
<sequence length="1019" mass="114118">MKDKRELSELIQWMKETAPYYTPEWRFSPDDPDPGTALFHIAADMVQESRKRLGRAPNKHFIEFLNLLQTQLQPARPARTDVVFELSEGARESVWIPRGTQLTAPAPGGGEELIFETDRPLLVTPAKLLDVINISPLQDRIVLAAEDYPNLVLGGRPEVSLFDTSSGVNLQEHAIYLRHDDLFMATHPAELTVKLVHGAKQYKLPELASWLAETEHLEWSYWSEGNWVAFDEVHAVGHALKLRKHVVRPVDVLTVGGLEGRWIRCKLRDAQEGENPLLSRDLEVEALAVSASFDESRGVDGIPPSMMAFNDMELGAGGCYPFGEHFAPFAAFYMESEEAFGKREGRLTVRFRMTMMPNMLRVAPDPEIRWRMVMRRTELDKKDPPRVRIQRVMWEYWNGSGWMRIPGTERYETLFGEMPEGEAVDCTLTFDCPRDSERTFVNAQYGFWIRARVTAVDNIYAPEMVYVSPHVEQVNLRYAYDSRTFAAENALAFNNAALRDVSHAAAQGGHPFRVFEPLDSREPAVVMGFDAPLLKGPIRLQLALQPGKWSSLQRPWIEWEALVLDGNRMYWKGIAAADETNGMTEQGAVQFAAPPDMARTLLYGRERYWIRAVNRDRYFDLSLASDYPAAARIDMNAVPAVQQWSIRSETPTYRNGVYSVSRTPVIAEEIWVDETGSLIEPELSRRIREYPDDHDVLYDSEGDVHRVWVRWQGVDSLTGSGSEERHYLLDRAAGTIRFGDGVRGRAVPLGGPDGVRCHYKVTAGAGGNLPAGSITGLLQSVAFVARVANPAPAGGGCDTERIDAAQVRGPERLKHQGRAVTASDFEWLAREAYPGLSKVKCLPNRDVLMQRAAGAITLVVLADPGEAGHALFPSVKRQIEAYLIARAANTITVRPTIQVTEPAFLEVSVKATVTAESMGQLLETEEGCLAKLRAFLDPGNGHFDGKGWEIGEEVHASLFYSLLKSVRTVKNIDHLYMSIVKVEDGRRIEIDPAKQAQFPHGIVRSGQHRIDVLADEGRR</sequence>
<dbReference type="EMBL" id="VNHS01000001">
    <property type="protein sequence ID" value="TYP79667.1"/>
    <property type="molecule type" value="Genomic_DNA"/>
</dbReference>
<evidence type="ECO:0000313" key="2">
    <source>
        <dbReference type="Proteomes" id="UP000323257"/>
    </source>
</evidence>
<evidence type="ECO:0000313" key="1">
    <source>
        <dbReference type="EMBL" id="TYP79667.1"/>
    </source>
</evidence>
<gene>
    <name evidence="1" type="ORF">BCM02_101788</name>
</gene>
<proteinExistence type="predicted"/>